<proteinExistence type="inferred from homology"/>
<organism evidence="3 4">
    <name type="scientific">Burkholderia anthina</name>
    <dbReference type="NCBI Taxonomy" id="179879"/>
    <lineage>
        <taxon>Bacteria</taxon>
        <taxon>Pseudomonadati</taxon>
        <taxon>Pseudomonadota</taxon>
        <taxon>Betaproteobacteria</taxon>
        <taxon>Burkholderiales</taxon>
        <taxon>Burkholderiaceae</taxon>
        <taxon>Burkholderia</taxon>
        <taxon>Burkholderia cepacia complex</taxon>
    </lineage>
</organism>
<dbReference type="PANTHER" id="PTHR11487">
    <property type="entry name" value="THIOESTERASE"/>
    <property type="match status" value="1"/>
</dbReference>
<dbReference type="EMBL" id="LNJP01000004">
    <property type="protein sequence ID" value="KWZ29632.1"/>
    <property type="molecule type" value="Genomic_DNA"/>
</dbReference>
<dbReference type="InterPro" id="IPR012223">
    <property type="entry name" value="TEII"/>
</dbReference>
<reference evidence="3 4" key="1">
    <citation type="submission" date="2015-11" db="EMBL/GenBank/DDBJ databases">
        <authorList>
            <person name="Sahl J."/>
            <person name="Wagner D."/>
            <person name="Keim P."/>
        </authorList>
    </citation>
    <scope>NUCLEOTIDE SEQUENCE [LARGE SCALE GENOMIC DNA]</scope>
    <source>
        <strain evidence="3 4">AZ-4-2-10-S1-D7</strain>
    </source>
</reference>
<feature type="domain" description="Thioesterase" evidence="2">
    <location>
        <begin position="21"/>
        <end position="233"/>
    </location>
</feature>
<gene>
    <name evidence="3" type="ORF">WS64_29495</name>
</gene>
<comment type="similarity">
    <text evidence="1">Belongs to the thioesterase family.</text>
</comment>
<evidence type="ECO:0000256" key="1">
    <source>
        <dbReference type="ARBA" id="ARBA00007169"/>
    </source>
</evidence>
<dbReference type="Gene3D" id="3.40.50.1820">
    <property type="entry name" value="alpha/beta hydrolase"/>
    <property type="match status" value="1"/>
</dbReference>
<dbReference type="Proteomes" id="UP000070434">
    <property type="component" value="Unassembled WGS sequence"/>
</dbReference>
<dbReference type="Pfam" id="PF00975">
    <property type="entry name" value="Thioesterase"/>
    <property type="match status" value="1"/>
</dbReference>
<evidence type="ECO:0000259" key="2">
    <source>
        <dbReference type="Pfam" id="PF00975"/>
    </source>
</evidence>
<dbReference type="RefSeq" id="WP_060968654.1">
    <property type="nucleotide sequence ID" value="NZ_LNJP01000004.1"/>
</dbReference>
<protein>
    <recommendedName>
        <fullName evidence="2">Thioesterase domain-containing protein</fullName>
    </recommendedName>
</protein>
<accession>A0AAW3PP28</accession>
<dbReference type="PANTHER" id="PTHR11487:SF0">
    <property type="entry name" value="S-ACYL FATTY ACID SYNTHASE THIOESTERASE, MEDIUM CHAIN"/>
    <property type="match status" value="1"/>
</dbReference>
<dbReference type="AlphaFoldDB" id="A0AAW3PP28"/>
<evidence type="ECO:0000313" key="3">
    <source>
        <dbReference type="EMBL" id="KWZ29632.1"/>
    </source>
</evidence>
<sequence>MLINHTPWFVLHRPRPRATHRLFCFPYAGGGSLLYRSWAFDLPDWLEVVAIEPPGRQTRFAEAALTSLDTMCTALATAAAGLLDKPFGTFGYSLGSVVSIEWTRELARRGLPPPSHAFSAAHRAPHVAPSGPPAHRLSDPELIEWLKAMGGTPAALLSEPEWLGHFLTSLRADLALADGYRVDTPFVLPCGLTVFGGLRDPHVASDALAEWARYSGGPFALHRFDGGHFFLQVWEQEIRNRVVAALTDPT</sequence>
<evidence type="ECO:0000313" key="4">
    <source>
        <dbReference type="Proteomes" id="UP000070434"/>
    </source>
</evidence>
<dbReference type="InterPro" id="IPR001031">
    <property type="entry name" value="Thioesterase"/>
</dbReference>
<name>A0AAW3PP28_9BURK</name>
<dbReference type="SUPFAM" id="SSF53474">
    <property type="entry name" value="alpha/beta-Hydrolases"/>
    <property type="match status" value="1"/>
</dbReference>
<dbReference type="InterPro" id="IPR029058">
    <property type="entry name" value="AB_hydrolase_fold"/>
</dbReference>
<dbReference type="GO" id="GO:0008610">
    <property type="term" value="P:lipid biosynthetic process"/>
    <property type="evidence" value="ECO:0007669"/>
    <property type="project" value="TreeGrafter"/>
</dbReference>
<comment type="caution">
    <text evidence="3">The sequence shown here is derived from an EMBL/GenBank/DDBJ whole genome shotgun (WGS) entry which is preliminary data.</text>
</comment>